<keyword evidence="8" id="KW-1185">Reference proteome</keyword>
<comment type="caution">
    <text evidence="7">The sequence shown here is derived from an EMBL/GenBank/DDBJ whole genome shotgun (WGS) entry which is preliminary data.</text>
</comment>
<dbReference type="InterPro" id="IPR050638">
    <property type="entry name" value="AA-Vitamin_Transporters"/>
</dbReference>
<dbReference type="EMBL" id="JSVC01000002">
    <property type="protein sequence ID" value="KIC96179.1"/>
    <property type="molecule type" value="Genomic_DNA"/>
</dbReference>
<dbReference type="SUPFAM" id="SSF103481">
    <property type="entry name" value="Multidrug resistance efflux transporter EmrE"/>
    <property type="match status" value="2"/>
</dbReference>
<evidence type="ECO:0000313" key="7">
    <source>
        <dbReference type="EMBL" id="KIC96179.1"/>
    </source>
</evidence>
<evidence type="ECO:0000256" key="5">
    <source>
        <dbReference type="SAM" id="Phobius"/>
    </source>
</evidence>
<dbReference type="OrthoDB" id="9812547at2"/>
<organism evidence="7 8">
    <name type="scientific">Flavihumibacter solisilvae</name>
    <dbReference type="NCBI Taxonomy" id="1349421"/>
    <lineage>
        <taxon>Bacteria</taxon>
        <taxon>Pseudomonadati</taxon>
        <taxon>Bacteroidota</taxon>
        <taxon>Chitinophagia</taxon>
        <taxon>Chitinophagales</taxon>
        <taxon>Chitinophagaceae</taxon>
        <taxon>Flavihumibacter</taxon>
    </lineage>
</organism>
<feature type="transmembrane region" description="Helical" evidence="5">
    <location>
        <begin position="257"/>
        <end position="274"/>
    </location>
</feature>
<dbReference type="Gene3D" id="1.10.3730.20">
    <property type="match status" value="1"/>
</dbReference>
<feature type="transmembrane region" description="Helical" evidence="5">
    <location>
        <begin position="133"/>
        <end position="151"/>
    </location>
</feature>
<keyword evidence="4 5" id="KW-0472">Membrane</keyword>
<evidence type="ECO:0000313" key="8">
    <source>
        <dbReference type="Proteomes" id="UP000031408"/>
    </source>
</evidence>
<dbReference type="PANTHER" id="PTHR32322:SF14">
    <property type="entry name" value="PROTEIN PAGO"/>
    <property type="match status" value="1"/>
</dbReference>
<feature type="domain" description="EamA" evidence="6">
    <location>
        <begin position="161"/>
        <end position="297"/>
    </location>
</feature>
<feature type="transmembrane region" description="Helical" evidence="5">
    <location>
        <begin position="157"/>
        <end position="178"/>
    </location>
</feature>
<dbReference type="AlphaFoldDB" id="A0A0C1J092"/>
<dbReference type="GO" id="GO:0016020">
    <property type="term" value="C:membrane"/>
    <property type="evidence" value="ECO:0007669"/>
    <property type="project" value="UniProtKB-SubCell"/>
</dbReference>
<gene>
    <name evidence="7" type="ORF">OI18_02470</name>
</gene>
<dbReference type="STRING" id="1349421.OI18_02470"/>
<evidence type="ECO:0000256" key="2">
    <source>
        <dbReference type="ARBA" id="ARBA00022692"/>
    </source>
</evidence>
<dbReference type="InterPro" id="IPR000620">
    <property type="entry name" value="EamA_dom"/>
</dbReference>
<keyword evidence="3 5" id="KW-1133">Transmembrane helix</keyword>
<feature type="transmembrane region" description="Helical" evidence="5">
    <location>
        <begin position="44"/>
        <end position="63"/>
    </location>
</feature>
<evidence type="ECO:0000259" key="6">
    <source>
        <dbReference type="Pfam" id="PF00892"/>
    </source>
</evidence>
<evidence type="ECO:0000256" key="1">
    <source>
        <dbReference type="ARBA" id="ARBA00004141"/>
    </source>
</evidence>
<protein>
    <submittedName>
        <fullName evidence="7">Drug/metabolite-transporting permease</fullName>
    </submittedName>
</protein>
<comment type="subcellular location">
    <subcellularLocation>
        <location evidence="1">Membrane</location>
        <topology evidence="1">Multi-pass membrane protein</topology>
    </subcellularLocation>
</comment>
<dbReference type="PANTHER" id="PTHR32322">
    <property type="entry name" value="INNER MEMBRANE TRANSPORTER"/>
    <property type="match status" value="1"/>
</dbReference>
<evidence type="ECO:0000256" key="4">
    <source>
        <dbReference type="ARBA" id="ARBA00023136"/>
    </source>
</evidence>
<sequence length="310" mass="34157">MINPMRLTEKGTRSKALLALTLVSITWGTTWLVSKAGVMYMPALQLAGLRQLTGGLIYIVYFISKGKAFPRGRQWIPVIILSILNFLLSNGLTTWGVKYISSGLGAIIGAVFPLWMVVIALIRGNSSLNRKSLIGFVLGFTGICIIFADHLHDFMNANFRFGIFLSITATLTWAFGTIYTKNQADSFNPYFSIGIQMVIAGFMLTSVSHATGNVIPITQIPVISWLSIIYLAVVGSVISFMAYIYALQHLPTEQVSIYAYINPLVAVFLGSWIFDEKLNAFIVFGGLIALCGVYLVNAEFRKNRDQPASQ</sequence>
<accession>A0A0C1J092</accession>
<dbReference type="InterPro" id="IPR037185">
    <property type="entry name" value="EmrE-like"/>
</dbReference>
<feature type="transmembrane region" description="Helical" evidence="5">
    <location>
        <begin position="222"/>
        <end position="245"/>
    </location>
</feature>
<dbReference type="Proteomes" id="UP000031408">
    <property type="component" value="Unassembled WGS sequence"/>
</dbReference>
<feature type="transmembrane region" description="Helical" evidence="5">
    <location>
        <begin position="99"/>
        <end position="121"/>
    </location>
</feature>
<feature type="transmembrane region" description="Helical" evidence="5">
    <location>
        <begin position="190"/>
        <end position="210"/>
    </location>
</feature>
<evidence type="ECO:0000256" key="3">
    <source>
        <dbReference type="ARBA" id="ARBA00022989"/>
    </source>
</evidence>
<feature type="domain" description="EamA" evidence="6">
    <location>
        <begin position="15"/>
        <end position="147"/>
    </location>
</feature>
<reference evidence="7 8" key="1">
    <citation type="submission" date="2014-11" db="EMBL/GenBank/DDBJ databases">
        <title>Genome sequence of Flavihumibacter solisilvae 3-3.</title>
        <authorList>
            <person name="Zhou G."/>
            <person name="Li M."/>
            <person name="Wang G."/>
        </authorList>
    </citation>
    <scope>NUCLEOTIDE SEQUENCE [LARGE SCALE GENOMIC DNA]</scope>
    <source>
        <strain evidence="7 8">3-3</strain>
    </source>
</reference>
<feature type="transmembrane region" description="Helical" evidence="5">
    <location>
        <begin position="280"/>
        <end position="297"/>
    </location>
</feature>
<feature type="transmembrane region" description="Helical" evidence="5">
    <location>
        <begin position="75"/>
        <end position="93"/>
    </location>
</feature>
<name>A0A0C1J092_9BACT</name>
<dbReference type="Pfam" id="PF00892">
    <property type="entry name" value="EamA"/>
    <property type="match status" value="2"/>
</dbReference>
<keyword evidence="2 5" id="KW-0812">Transmembrane</keyword>
<proteinExistence type="predicted"/>